<feature type="compositionally biased region" description="Basic and acidic residues" evidence="1">
    <location>
        <begin position="81"/>
        <end position="93"/>
    </location>
</feature>
<dbReference type="EMBL" id="MU150230">
    <property type="protein sequence ID" value="KAF9469144.1"/>
    <property type="molecule type" value="Genomic_DNA"/>
</dbReference>
<evidence type="ECO:0000313" key="2">
    <source>
        <dbReference type="EMBL" id="KAF9469144.1"/>
    </source>
</evidence>
<name>A0A9P5YH24_9AGAR</name>
<gene>
    <name evidence="2" type="ORF">BDZ94DRAFT_1303651</name>
</gene>
<keyword evidence="3" id="KW-1185">Reference proteome</keyword>
<protein>
    <submittedName>
        <fullName evidence="2">Uncharacterized protein</fullName>
    </submittedName>
</protein>
<feature type="compositionally biased region" description="Basic and acidic residues" evidence="1">
    <location>
        <begin position="39"/>
        <end position="54"/>
    </location>
</feature>
<evidence type="ECO:0000256" key="1">
    <source>
        <dbReference type="SAM" id="MobiDB-lite"/>
    </source>
</evidence>
<dbReference type="AlphaFoldDB" id="A0A9P5YH24"/>
<sequence length="93" mass="10916">MFNVNNEILEQYTPTYLRPQVFGDMASPEPLTVEELPELELKMASDDQQTKDLDSSDPESDGEHDHLIWPPLVRRLPLQRQNKERRKESRGIR</sequence>
<evidence type="ECO:0000313" key="3">
    <source>
        <dbReference type="Proteomes" id="UP000807353"/>
    </source>
</evidence>
<dbReference type="Proteomes" id="UP000807353">
    <property type="component" value="Unassembled WGS sequence"/>
</dbReference>
<comment type="caution">
    <text evidence="2">The sequence shown here is derived from an EMBL/GenBank/DDBJ whole genome shotgun (WGS) entry which is preliminary data.</text>
</comment>
<proteinExistence type="predicted"/>
<reference evidence="2" key="1">
    <citation type="submission" date="2020-11" db="EMBL/GenBank/DDBJ databases">
        <authorList>
            <consortium name="DOE Joint Genome Institute"/>
            <person name="Ahrendt S."/>
            <person name="Riley R."/>
            <person name="Andreopoulos W."/>
            <person name="Labutti K."/>
            <person name="Pangilinan J."/>
            <person name="Ruiz-Duenas F.J."/>
            <person name="Barrasa J.M."/>
            <person name="Sanchez-Garcia M."/>
            <person name="Camarero S."/>
            <person name="Miyauchi S."/>
            <person name="Serrano A."/>
            <person name="Linde D."/>
            <person name="Babiker R."/>
            <person name="Drula E."/>
            <person name="Ayuso-Fernandez I."/>
            <person name="Pacheco R."/>
            <person name="Padilla G."/>
            <person name="Ferreira P."/>
            <person name="Barriuso J."/>
            <person name="Kellner H."/>
            <person name="Castanera R."/>
            <person name="Alfaro M."/>
            <person name="Ramirez L."/>
            <person name="Pisabarro A.G."/>
            <person name="Kuo A."/>
            <person name="Tritt A."/>
            <person name="Lipzen A."/>
            <person name="He G."/>
            <person name="Yan M."/>
            <person name="Ng V."/>
            <person name="Cullen D."/>
            <person name="Martin F."/>
            <person name="Rosso M.-N."/>
            <person name="Henrissat B."/>
            <person name="Hibbett D."/>
            <person name="Martinez A.T."/>
            <person name="Grigoriev I.V."/>
        </authorList>
    </citation>
    <scope>NUCLEOTIDE SEQUENCE</scope>
    <source>
        <strain evidence="2">CBS 247.69</strain>
    </source>
</reference>
<organism evidence="2 3">
    <name type="scientific">Collybia nuda</name>
    <dbReference type="NCBI Taxonomy" id="64659"/>
    <lineage>
        <taxon>Eukaryota</taxon>
        <taxon>Fungi</taxon>
        <taxon>Dikarya</taxon>
        <taxon>Basidiomycota</taxon>
        <taxon>Agaricomycotina</taxon>
        <taxon>Agaricomycetes</taxon>
        <taxon>Agaricomycetidae</taxon>
        <taxon>Agaricales</taxon>
        <taxon>Tricholomatineae</taxon>
        <taxon>Clitocybaceae</taxon>
        <taxon>Collybia</taxon>
    </lineage>
</organism>
<feature type="region of interest" description="Disordered" evidence="1">
    <location>
        <begin position="39"/>
        <end position="93"/>
    </location>
</feature>
<accession>A0A9P5YH24</accession>